<gene>
    <name evidence="1" type="ORF">BS640_18825</name>
</gene>
<dbReference type="RefSeq" id="WP_084913115.1">
    <property type="nucleotide sequence ID" value="NZ_MRWE01000038.1"/>
</dbReference>
<dbReference type="STRING" id="1646377.BS640_18825"/>
<reference evidence="1 2" key="1">
    <citation type="journal article" date="2017" name="Int. J. Syst. Evol. Microbiol.">
        <title>Rouxiella badensis sp. nov. and Rouxiella silvae sp. nov. isolated from peat bog soil in Germany and emendation of the genus description.</title>
        <authorList>
            <person name="Le Fleche-Mateos A."/>
            <person name="Kugler J.H."/>
            <person name="Hansen S.H."/>
            <person name="Syldatk C."/>
            <person name="Hausmann R."/>
            <person name="Lomprez F."/>
            <person name="Vandenbogaert M."/>
            <person name="Manuguerra J.C."/>
            <person name="Grimont P.A."/>
        </authorList>
    </citation>
    <scope>NUCLEOTIDE SEQUENCE [LARGE SCALE GENOMIC DNA]</scope>
    <source>
        <strain evidence="1 2">DSM 100043</strain>
    </source>
</reference>
<keyword evidence="1" id="KW-0067">ATP-binding</keyword>
<dbReference type="EMBL" id="MRWE01000038">
    <property type="protein sequence ID" value="ORJ23956.1"/>
    <property type="molecule type" value="Genomic_DNA"/>
</dbReference>
<dbReference type="Proteomes" id="UP000192536">
    <property type="component" value="Unassembled WGS sequence"/>
</dbReference>
<protein>
    <submittedName>
        <fullName evidence="1">ATP-binding protein</fullName>
    </submittedName>
</protein>
<keyword evidence="1" id="KW-0547">Nucleotide-binding</keyword>
<name>A0A1X0WB01_9GAMM</name>
<proteinExistence type="predicted"/>
<evidence type="ECO:0000313" key="2">
    <source>
        <dbReference type="Proteomes" id="UP000192536"/>
    </source>
</evidence>
<keyword evidence="2" id="KW-1185">Reference proteome</keyword>
<organism evidence="1 2">
    <name type="scientific">Rouxiella badensis</name>
    <dbReference type="NCBI Taxonomy" id="1646377"/>
    <lineage>
        <taxon>Bacteria</taxon>
        <taxon>Pseudomonadati</taxon>
        <taxon>Pseudomonadota</taxon>
        <taxon>Gammaproteobacteria</taxon>
        <taxon>Enterobacterales</taxon>
        <taxon>Yersiniaceae</taxon>
        <taxon>Rouxiella</taxon>
    </lineage>
</organism>
<accession>A0A1X0WB01</accession>
<evidence type="ECO:0000313" key="1">
    <source>
        <dbReference type="EMBL" id="ORJ23956.1"/>
    </source>
</evidence>
<sequence>MNPATIRSLVVDALTVAATDAADRVYSPRDWPTTSPDYPVLLVQTPFDHKHSMGRNAPQFTSVTTVRITGRVEAFDTETSNAGAMLAEAAAEELREQVGRAVINSYELTRQTQQYKEVRSTIDVDSSGDSHIGQLLYELDIEYYQGPEDFYPIVGTALETVALRNVEPAGTIETGADITLPQ</sequence>
<dbReference type="GO" id="GO:0005524">
    <property type="term" value="F:ATP binding"/>
    <property type="evidence" value="ECO:0007669"/>
    <property type="project" value="UniProtKB-KW"/>
</dbReference>
<comment type="caution">
    <text evidence="1">The sequence shown here is derived from an EMBL/GenBank/DDBJ whole genome shotgun (WGS) entry which is preliminary data.</text>
</comment>
<dbReference type="AlphaFoldDB" id="A0A1X0WB01"/>